<protein>
    <recommendedName>
        <fullName evidence="2">DUF6533 domain-containing protein</fullName>
    </recommendedName>
</protein>
<evidence type="ECO:0000313" key="4">
    <source>
        <dbReference type="Proteomes" id="UP000017559"/>
    </source>
</evidence>
<gene>
    <name evidence="3" type="ORF">Moror_5964</name>
</gene>
<keyword evidence="1" id="KW-1133">Transmembrane helix</keyword>
<dbReference type="InterPro" id="IPR045340">
    <property type="entry name" value="DUF6533"/>
</dbReference>
<dbReference type="AlphaFoldDB" id="V2WUU6"/>
<feature type="transmembrane region" description="Helical" evidence="1">
    <location>
        <begin position="79"/>
        <end position="100"/>
    </location>
</feature>
<comment type="caution">
    <text evidence="3">The sequence shown here is derived from an EMBL/GenBank/DDBJ whole genome shotgun (WGS) entry which is preliminary data.</text>
</comment>
<dbReference type="KEGG" id="mrr:Moror_5964"/>
<dbReference type="Pfam" id="PF20151">
    <property type="entry name" value="DUF6533"/>
    <property type="match status" value="1"/>
</dbReference>
<proteinExistence type="predicted"/>
<reference evidence="3 4" key="1">
    <citation type="journal article" date="2014" name="BMC Genomics">
        <title>Genome and secretome analysis of the hemibiotrophic fungal pathogen, Moniliophthora roreri, which causes frosty pod rot disease of cacao: mechanisms of the biotrophic and necrotrophic phases.</title>
        <authorList>
            <person name="Meinhardt L.W."/>
            <person name="Costa G.G.L."/>
            <person name="Thomazella D.P.T."/>
            <person name="Teixeira P.J.P.L."/>
            <person name="Carazzolle M.F."/>
            <person name="Schuster S.C."/>
            <person name="Carlson J.E."/>
            <person name="Guiltinan M.J."/>
            <person name="Mieczkowski P."/>
            <person name="Farmer A."/>
            <person name="Ramaraj T."/>
            <person name="Crozier J."/>
            <person name="Davis R.E."/>
            <person name="Shao J."/>
            <person name="Melnick R.L."/>
            <person name="Pereira G.A.G."/>
            <person name="Bailey B.A."/>
        </authorList>
    </citation>
    <scope>NUCLEOTIDE SEQUENCE [LARGE SCALE GENOMIC DNA]</scope>
    <source>
        <strain evidence="3 4">MCA 2997</strain>
    </source>
</reference>
<sequence length="290" mass="33386">MVILTTRDVPVIISSVLLLYDYLLTLDLEVNYIWKHPLTVRSVLFFLNRYTPFVDTFLLLNGLFVSLSIEECEKQRKVVAIFIFVGTAISEVILMLRVYALWGCRRWVLVSFLCISISEFICVALIVWKQITSIHLHLTSEGCTPSEPVTGLLYLGPFALLALTETVLAILSVIKGYRDLKNTRERWVVELYKDGLLYYIYLLAISLINIFTPLIRPTWGPFLVTPQRVLHSVFCNRVLFFLLKVGVGEEEKERERERLRGAYYGNWGTGTEDGEEVRFTTVEMDIGTVR</sequence>
<feature type="transmembrane region" description="Helical" evidence="1">
    <location>
        <begin position="107"/>
        <end position="131"/>
    </location>
</feature>
<accession>V2WUU6</accession>
<dbReference type="EMBL" id="AWSO01001087">
    <property type="protein sequence ID" value="ESK85362.1"/>
    <property type="molecule type" value="Genomic_DNA"/>
</dbReference>
<dbReference type="OrthoDB" id="3341843at2759"/>
<keyword evidence="4" id="KW-1185">Reference proteome</keyword>
<keyword evidence="1" id="KW-0812">Transmembrane</keyword>
<evidence type="ECO:0000259" key="2">
    <source>
        <dbReference type="Pfam" id="PF20151"/>
    </source>
</evidence>
<feature type="transmembrane region" description="Helical" evidence="1">
    <location>
        <begin position="151"/>
        <end position="174"/>
    </location>
</feature>
<feature type="transmembrane region" description="Helical" evidence="1">
    <location>
        <begin position="195"/>
        <end position="216"/>
    </location>
</feature>
<dbReference type="HOGENOM" id="CLU_035509_11_0_1"/>
<keyword evidence="1" id="KW-0472">Membrane</keyword>
<organism evidence="3 4">
    <name type="scientific">Moniliophthora roreri (strain MCA 2997)</name>
    <name type="common">Cocoa frosty pod rot fungus</name>
    <name type="synonym">Crinipellis roreri</name>
    <dbReference type="NCBI Taxonomy" id="1381753"/>
    <lineage>
        <taxon>Eukaryota</taxon>
        <taxon>Fungi</taxon>
        <taxon>Dikarya</taxon>
        <taxon>Basidiomycota</taxon>
        <taxon>Agaricomycotina</taxon>
        <taxon>Agaricomycetes</taxon>
        <taxon>Agaricomycetidae</taxon>
        <taxon>Agaricales</taxon>
        <taxon>Marasmiineae</taxon>
        <taxon>Marasmiaceae</taxon>
        <taxon>Moniliophthora</taxon>
    </lineage>
</organism>
<evidence type="ECO:0000256" key="1">
    <source>
        <dbReference type="SAM" id="Phobius"/>
    </source>
</evidence>
<feature type="transmembrane region" description="Helical" evidence="1">
    <location>
        <begin position="46"/>
        <end position="67"/>
    </location>
</feature>
<name>V2WUU6_MONRO</name>
<feature type="domain" description="DUF6533" evidence="2">
    <location>
        <begin position="13"/>
        <end position="54"/>
    </location>
</feature>
<dbReference type="Proteomes" id="UP000017559">
    <property type="component" value="Unassembled WGS sequence"/>
</dbReference>
<feature type="transmembrane region" description="Helical" evidence="1">
    <location>
        <begin position="12"/>
        <end position="34"/>
    </location>
</feature>
<evidence type="ECO:0000313" key="3">
    <source>
        <dbReference type="EMBL" id="ESK85362.1"/>
    </source>
</evidence>